<dbReference type="PANTHER" id="PTHR46118">
    <property type="entry name" value="PROTEIN ABHD11"/>
    <property type="match status" value="1"/>
</dbReference>
<organism evidence="3 4">
    <name type="scientific">Jiulongibacter sediminis</name>
    <dbReference type="NCBI Taxonomy" id="1605367"/>
    <lineage>
        <taxon>Bacteria</taxon>
        <taxon>Pseudomonadati</taxon>
        <taxon>Bacteroidota</taxon>
        <taxon>Cytophagia</taxon>
        <taxon>Cytophagales</taxon>
        <taxon>Leadbetterellaceae</taxon>
        <taxon>Jiulongibacter</taxon>
    </lineage>
</organism>
<sequence length="253" mass="28793">MNLYFRKLGDGKPLVILHGVFGSSDNLYTVSKKLAEKNLAVYTLDARNHGQSPQSDELTYEAMAADLDEFLTKEDIENPVIMGHSMGGKTVMQYAQHYNNFEKLIIVDIAPRFYPTHHDHIIAGLNAIPINEINNRKEAEEIFEEYVPSFAERQFILKNIYRTDDGNYAWRINVPVISENIHEVGSEIISDRLIEKPVLFIRGGESSYITDADFKSIQKGYPNAEMVTIEGANHWVHATKPTEFIKAVEDFVL</sequence>
<evidence type="ECO:0000313" key="3">
    <source>
        <dbReference type="EMBL" id="KPM47137.1"/>
    </source>
</evidence>
<keyword evidence="4" id="KW-1185">Reference proteome</keyword>
<protein>
    <submittedName>
        <fullName evidence="3">Alpha/beta hydrolase</fullName>
    </submittedName>
</protein>
<keyword evidence="1 3" id="KW-0378">Hydrolase</keyword>
<dbReference type="GO" id="GO:0016787">
    <property type="term" value="F:hydrolase activity"/>
    <property type="evidence" value="ECO:0007669"/>
    <property type="project" value="UniProtKB-KW"/>
</dbReference>
<dbReference type="Gene3D" id="3.40.50.1820">
    <property type="entry name" value="alpha/beta hydrolase"/>
    <property type="match status" value="1"/>
</dbReference>
<dbReference type="OrthoDB" id="9808398at2"/>
<dbReference type="InterPro" id="IPR000073">
    <property type="entry name" value="AB_hydrolase_1"/>
</dbReference>
<dbReference type="RefSeq" id="WP_055149722.1">
    <property type="nucleotide sequence ID" value="NZ_JXSZ01000012.1"/>
</dbReference>
<name>A0A0P7BPD8_9BACT</name>
<comment type="caution">
    <text evidence="3">The sequence shown here is derived from an EMBL/GenBank/DDBJ whole genome shotgun (WGS) entry which is preliminary data.</text>
</comment>
<dbReference type="PATRIC" id="fig|1605367.3.peg.432"/>
<evidence type="ECO:0000259" key="2">
    <source>
        <dbReference type="Pfam" id="PF00561"/>
    </source>
</evidence>
<dbReference type="AlphaFoldDB" id="A0A0P7BPD8"/>
<accession>A0A0P7BPD8</accession>
<feature type="domain" description="AB hydrolase-1" evidence="2">
    <location>
        <begin position="12"/>
        <end position="109"/>
    </location>
</feature>
<dbReference type="EMBL" id="LGTQ01000012">
    <property type="protein sequence ID" value="KPM47137.1"/>
    <property type="molecule type" value="Genomic_DNA"/>
</dbReference>
<dbReference type="Proteomes" id="UP000050454">
    <property type="component" value="Unassembled WGS sequence"/>
</dbReference>
<proteinExistence type="predicted"/>
<evidence type="ECO:0000313" key="4">
    <source>
        <dbReference type="Proteomes" id="UP000050454"/>
    </source>
</evidence>
<evidence type="ECO:0000256" key="1">
    <source>
        <dbReference type="ARBA" id="ARBA00022801"/>
    </source>
</evidence>
<dbReference type="PANTHER" id="PTHR46118:SF4">
    <property type="entry name" value="PROTEIN ABHD11"/>
    <property type="match status" value="1"/>
</dbReference>
<dbReference type="SUPFAM" id="SSF53474">
    <property type="entry name" value="alpha/beta-Hydrolases"/>
    <property type="match status" value="1"/>
</dbReference>
<dbReference type="Pfam" id="PF00561">
    <property type="entry name" value="Abhydrolase_1"/>
    <property type="match status" value="1"/>
</dbReference>
<gene>
    <name evidence="3" type="ORF">AFM12_15065</name>
</gene>
<reference evidence="3 4" key="1">
    <citation type="submission" date="2015-07" db="EMBL/GenBank/DDBJ databases">
        <title>The draft genome sequence of Leadbetterella sp. JN14-9.</title>
        <authorList>
            <person name="Liu Y."/>
            <person name="Du J."/>
            <person name="Shao Z."/>
        </authorList>
    </citation>
    <scope>NUCLEOTIDE SEQUENCE [LARGE SCALE GENOMIC DNA]</scope>
    <source>
        <strain evidence="3 4">JN14-9</strain>
    </source>
</reference>
<dbReference type="InterPro" id="IPR029058">
    <property type="entry name" value="AB_hydrolase_fold"/>
</dbReference>
<dbReference type="STRING" id="1605367.AFM12_15065"/>